<name>A0A1W1UKU8_9BACT</name>
<evidence type="ECO:0000313" key="1">
    <source>
        <dbReference type="EMBL" id="SMB81748.1"/>
    </source>
</evidence>
<dbReference type="OrthoDB" id="195113at2"/>
<reference evidence="1 2" key="1">
    <citation type="submission" date="2017-04" db="EMBL/GenBank/DDBJ databases">
        <authorList>
            <person name="Afonso C.L."/>
            <person name="Miller P.J."/>
            <person name="Scott M.A."/>
            <person name="Spackman E."/>
            <person name="Goraichik I."/>
            <person name="Dimitrov K.M."/>
            <person name="Suarez D.L."/>
            <person name="Swayne D.E."/>
        </authorList>
    </citation>
    <scope>NUCLEOTIDE SEQUENCE [LARGE SCALE GENOMIC DNA]</scope>
    <source>
        <strain evidence="1 2">DSM 11622</strain>
    </source>
</reference>
<evidence type="ECO:0000313" key="2">
    <source>
        <dbReference type="Proteomes" id="UP000192266"/>
    </source>
</evidence>
<evidence type="ECO:0008006" key="3">
    <source>
        <dbReference type="Google" id="ProtNLM"/>
    </source>
</evidence>
<organism evidence="1 2">
    <name type="scientific">Hymenobacter roseosalivarius DSM 11622</name>
    <dbReference type="NCBI Taxonomy" id="645990"/>
    <lineage>
        <taxon>Bacteria</taxon>
        <taxon>Pseudomonadati</taxon>
        <taxon>Bacteroidota</taxon>
        <taxon>Cytophagia</taxon>
        <taxon>Cytophagales</taxon>
        <taxon>Hymenobacteraceae</taxon>
        <taxon>Hymenobacter</taxon>
    </lineage>
</organism>
<dbReference type="EMBL" id="FWWW01000034">
    <property type="protein sequence ID" value="SMB81748.1"/>
    <property type="molecule type" value="Genomic_DNA"/>
</dbReference>
<protein>
    <recommendedName>
        <fullName evidence="3">Bifunctional deaminase-reductase domain protein</fullName>
    </recommendedName>
</protein>
<dbReference type="Gene3D" id="3.40.430.10">
    <property type="entry name" value="Dihydrofolate Reductase, subunit A"/>
    <property type="match status" value="1"/>
</dbReference>
<dbReference type="AlphaFoldDB" id="A0A1W1UKU8"/>
<proteinExistence type="predicted"/>
<dbReference type="InterPro" id="IPR024072">
    <property type="entry name" value="DHFR-like_dom_sf"/>
</dbReference>
<keyword evidence="2" id="KW-1185">Reference proteome</keyword>
<sequence length="57" mass="6462">MLDAELVDELMLFVVPRLLGAGIPLWRQGHSRPLKLLRTHAWPDGMVLLHYQIAGSE</sequence>
<dbReference type="SUPFAM" id="SSF53597">
    <property type="entry name" value="Dihydrofolate reductase-like"/>
    <property type="match status" value="1"/>
</dbReference>
<gene>
    <name evidence="1" type="ORF">SAMN00120144_3013</name>
</gene>
<accession>A0A1W1UKU8</accession>
<dbReference type="Proteomes" id="UP000192266">
    <property type="component" value="Unassembled WGS sequence"/>
</dbReference>